<keyword evidence="2" id="KW-0378">Hydrolase</keyword>
<dbReference type="InterPro" id="IPR001031">
    <property type="entry name" value="Thioesterase"/>
</dbReference>
<dbReference type="Gene3D" id="3.40.50.1820">
    <property type="entry name" value="alpha/beta hydrolase"/>
    <property type="match status" value="1"/>
</dbReference>
<dbReference type="GO" id="GO:0016787">
    <property type="term" value="F:hydrolase activity"/>
    <property type="evidence" value="ECO:0007669"/>
    <property type="project" value="UniProtKB-KW"/>
</dbReference>
<comment type="caution">
    <text evidence="4">The sequence shown here is derived from an EMBL/GenBank/DDBJ whole genome shotgun (WGS) entry which is preliminary data.</text>
</comment>
<dbReference type="InterPro" id="IPR029058">
    <property type="entry name" value="AB_hydrolase_fold"/>
</dbReference>
<proteinExistence type="inferred from homology"/>
<organism evidence="4 5">
    <name type="scientific">Amycolatopsis suaedae</name>
    <dbReference type="NCBI Taxonomy" id="2510978"/>
    <lineage>
        <taxon>Bacteria</taxon>
        <taxon>Bacillati</taxon>
        <taxon>Actinomycetota</taxon>
        <taxon>Actinomycetes</taxon>
        <taxon>Pseudonocardiales</taxon>
        <taxon>Pseudonocardiaceae</taxon>
        <taxon>Amycolatopsis</taxon>
    </lineage>
</organism>
<dbReference type="Pfam" id="PF00975">
    <property type="entry name" value="Thioesterase"/>
    <property type="match status" value="1"/>
</dbReference>
<reference evidence="4 5" key="1">
    <citation type="submission" date="2019-02" db="EMBL/GenBank/DDBJ databases">
        <title>Draft genome sequence of Amycolatopsis sp. 8-3EHSu isolated from roots of Suaeda maritima.</title>
        <authorList>
            <person name="Duangmal K."/>
            <person name="Chantavorakit T."/>
        </authorList>
    </citation>
    <scope>NUCLEOTIDE SEQUENCE [LARGE SCALE GENOMIC DNA]</scope>
    <source>
        <strain evidence="4 5">8-3EHSu</strain>
    </source>
</reference>
<name>A0A4Q7J2K4_9PSEU</name>
<evidence type="ECO:0000313" key="5">
    <source>
        <dbReference type="Proteomes" id="UP000292003"/>
    </source>
</evidence>
<evidence type="ECO:0000256" key="1">
    <source>
        <dbReference type="ARBA" id="ARBA00007169"/>
    </source>
</evidence>
<dbReference type="PANTHER" id="PTHR11487:SF0">
    <property type="entry name" value="S-ACYL FATTY ACID SYNTHASE THIOESTERASE, MEDIUM CHAIN"/>
    <property type="match status" value="1"/>
</dbReference>
<gene>
    <name evidence="4" type="ORF">EWH70_29785</name>
</gene>
<sequence>MVTITENTTTWLRRYHPAPRSTRRLVCFPHAGGSASFFHPVSARFAPAVDVVAVQYPGRQDRRHEPCVEDIRLLADLIAEELRAQPAKPTAFFGHSMGAAVAFETAWRLERADHGPAVLLASGSRAPSLPRDDGVHDLDDDGVLAELRRLEGTHEALLADEDLLRMALPAIRGDYRAIESYSTTADRGLSCPITVLVGDRDPNVSLAEAARWREHTTGEFRQHVFPGGHFYLVEHAAEVGDRIGDALAEC</sequence>
<evidence type="ECO:0000259" key="3">
    <source>
        <dbReference type="SMART" id="SM00824"/>
    </source>
</evidence>
<dbReference type="SMART" id="SM00824">
    <property type="entry name" value="PKS_TE"/>
    <property type="match status" value="1"/>
</dbReference>
<dbReference type="EMBL" id="SFCC01000018">
    <property type="protein sequence ID" value="RZQ60184.1"/>
    <property type="molecule type" value="Genomic_DNA"/>
</dbReference>
<dbReference type="OrthoDB" id="4169718at2"/>
<keyword evidence="5" id="KW-1185">Reference proteome</keyword>
<dbReference type="AlphaFoldDB" id="A0A4Q7J2K4"/>
<accession>A0A4Q7J2K4</accession>
<protein>
    <submittedName>
        <fullName evidence="4">Thioesterase</fullName>
    </submittedName>
</protein>
<dbReference type="GO" id="GO:0008610">
    <property type="term" value="P:lipid biosynthetic process"/>
    <property type="evidence" value="ECO:0007669"/>
    <property type="project" value="TreeGrafter"/>
</dbReference>
<dbReference type="PANTHER" id="PTHR11487">
    <property type="entry name" value="THIOESTERASE"/>
    <property type="match status" value="1"/>
</dbReference>
<dbReference type="Proteomes" id="UP000292003">
    <property type="component" value="Unassembled WGS sequence"/>
</dbReference>
<evidence type="ECO:0000256" key="2">
    <source>
        <dbReference type="ARBA" id="ARBA00022801"/>
    </source>
</evidence>
<comment type="similarity">
    <text evidence="1">Belongs to the thioesterase family.</text>
</comment>
<dbReference type="InterPro" id="IPR012223">
    <property type="entry name" value="TEII"/>
</dbReference>
<evidence type="ECO:0000313" key="4">
    <source>
        <dbReference type="EMBL" id="RZQ60184.1"/>
    </source>
</evidence>
<dbReference type="SUPFAM" id="SSF53474">
    <property type="entry name" value="alpha/beta-Hydrolases"/>
    <property type="match status" value="1"/>
</dbReference>
<dbReference type="InterPro" id="IPR020802">
    <property type="entry name" value="TesA-like"/>
</dbReference>
<feature type="domain" description="Thioesterase TesA-like" evidence="3">
    <location>
        <begin position="26"/>
        <end position="247"/>
    </location>
</feature>